<dbReference type="GO" id="GO:0005524">
    <property type="term" value="F:ATP binding"/>
    <property type="evidence" value="ECO:0007669"/>
    <property type="project" value="UniProtKB-KW"/>
</dbReference>
<dbReference type="GO" id="GO:0005829">
    <property type="term" value="C:cytosol"/>
    <property type="evidence" value="ECO:0007669"/>
    <property type="project" value="TreeGrafter"/>
</dbReference>
<evidence type="ECO:0000256" key="7">
    <source>
        <dbReference type="ARBA" id="ARBA00022840"/>
    </source>
</evidence>
<reference evidence="8" key="1">
    <citation type="submission" date="2020-05" db="EMBL/GenBank/DDBJ databases">
        <authorList>
            <person name="Chiriac C."/>
            <person name="Salcher M."/>
            <person name="Ghai R."/>
            <person name="Kavagutti S V."/>
        </authorList>
    </citation>
    <scope>NUCLEOTIDE SEQUENCE</scope>
</reference>
<dbReference type="GO" id="GO:0071897">
    <property type="term" value="P:DNA biosynthetic process"/>
    <property type="evidence" value="ECO:0007669"/>
    <property type="project" value="UniProtKB-KW"/>
</dbReference>
<keyword evidence="4" id="KW-0808">Transferase</keyword>
<name>A0A6J7GFX6_9ZZZZ</name>
<evidence type="ECO:0000256" key="2">
    <source>
        <dbReference type="ARBA" id="ARBA00012118"/>
    </source>
</evidence>
<keyword evidence="3" id="KW-0237">DNA synthesis</keyword>
<proteinExistence type="inferred from homology"/>
<dbReference type="Pfam" id="PF00265">
    <property type="entry name" value="TK"/>
    <property type="match status" value="1"/>
</dbReference>
<evidence type="ECO:0000256" key="4">
    <source>
        <dbReference type="ARBA" id="ARBA00022679"/>
    </source>
</evidence>
<dbReference type="InterPro" id="IPR001267">
    <property type="entry name" value="Thymidine_kinase"/>
</dbReference>
<evidence type="ECO:0000256" key="3">
    <source>
        <dbReference type="ARBA" id="ARBA00022634"/>
    </source>
</evidence>
<protein>
    <recommendedName>
        <fullName evidence="2">thymidine kinase</fullName>
        <ecNumber evidence="2">2.7.1.21</ecNumber>
    </recommendedName>
</protein>
<dbReference type="InterPro" id="IPR027417">
    <property type="entry name" value="P-loop_NTPase"/>
</dbReference>
<dbReference type="HAMAP" id="MF_00124">
    <property type="entry name" value="Thymidine_kinase"/>
    <property type="match status" value="1"/>
</dbReference>
<sequence length="218" mass="23969">MAELIYYCGTMDSGKSTLALQTAHNHQSRGRTGLIFTSHDRAGSGVISSRLGLQSPAIEVSGNMDLHKFVVDKLSQGLRVDYIICDEAQFYQPKQIEELAKIVDGLGIDVYAFGILSDFRTKLFPGSARLVELSDRVNTLQVEALCWCGSRATHNARTVDGTMVTQGEQVVVGDVSPDQEIAYEVLCRRHHMREVTARSSKAAHISTEPLPFTNKGNI</sequence>
<evidence type="ECO:0000256" key="5">
    <source>
        <dbReference type="ARBA" id="ARBA00022741"/>
    </source>
</evidence>
<dbReference type="EMBL" id="CAFBMS010000001">
    <property type="protein sequence ID" value="CAB4907247.1"/>
    <property type="molecule type" value="Genomic_DNA"/>
</dbReference>
<organism evidence="8">
    <name type="scientific">freshwater metagenome</name>
    <dbReference type="NCBI Taxonomy" id="449393"/>
    <lineage>
        <taxon>unclassified sequences</taxon>
        <taxon>metagenomes</taxon>
        <taxon>ecological metagenomes</taxon>
    </lineage>
</organism>
<dbReference type="GO" id="GO:0004797">
    <property type="term" value="F:thymidine kinase activity"/>
    <property type="evidence" value="ECO:0007669"/>
    <property type="project" value="UniProtKB-EC"/>
</dbReference>
<evidence type="ECO:0000256" key="6">
    <source>
        <dbReference type="ARBA" id="ARBA00022777"/>
    </source>
</evidence>
<evidence type="ECO:0000313" key="8">
    <source>
        <dbReference type="EMBL" id="CAB4907247.1"/>
    </source>
</evidence>
<dbReference type="Gene3D" id="3.30.60.20">
    <property type="match status" value="1"/>
</dbReference>
<dbReference type="PANTHER" id="PTHR11441">
    <property type="entry name" value="THYMIDINE KINASE"/>
    <property type="match status" value="1"/>
</dbReference>
<comment type="similarity">
    <text evidence="1">Belongs to the thymidine kinase family.</text>
</comment>
<dbReference type="GO" id="GO:0046104">
    <property type="term" value="P:thymidine metabolic process"/>
    <property type="evidence" value="ECO:0007669"/>
    <property type="project" value="TreeGrafter"/>
</dbReference>
<dbReference type="Gene3D" id="3.40.50.300">
    <property type="entry name" value="P-loop containing nucleotide triphosphate hydrolases"/>
    <property type="match status" value="1"/>
</dbReference>
<dbReference type="AlphaFoldDB" id="A0A6J7GFX6"/>
<keyword evidence="7" id="KW-0067">ATP-binding</keyword>
<dbReference type="EC" id="2.7.1.21" evidence="2"/>
<dbReference type="PANTHER" id="PTHR11441:SF0">
    <property type="entry name" value="THYMIDINE KINASE, CYTOSOLIC"/>
    <property type="match status" value="1"/>
</dbReference>
<dbReference type="SUPFAM" id="SSF57716">
    <property type="entry name" value="Glucocorticoid receptor-like (DNA-binding domain)"/>
    <property type="match status" value="1"/>
</dbReference>
<dbReference type="PIRSF" id="PIRSF035805">
    <property type="entry name" value="TK_cell"/>
    <property type="match status" value="1"/>
</dbReference>
<dbReference type="NCBIfam" id="NF003297">
    <property type="entry name" value="PRK04296.1-2"/>
    <property type="match status" value="1"/>
</dbReference>
<gene>
    <name evidence="8" type="ORF">UFOPK3614_00004</name>
</gene>
<accession>A0A6J7GFX6</accession>
<dbReference type="SUPFAM" id="SSF52540">
    <property type="entry name" value="P-loop containing nucleoside triphosphate hydrolases"/>
    <property type="match status" value="1"/>
</dbReference>
<keyword evidence="5" id="KW-0547">Nucleotide-binding</keyword>
<keyword evidence="6" id="KW-0418">Kinase</keyword>
<evidence type="ECO:0000256" key="1">
    <source>
        <dbReference type="ARBA" id="ARBA00007587"/>
    </source>
</evidence>